<dbReference type="GO" id="GO:0016491">
    <property type="term" value="F:oxidoreductase activity"/>
    <property type="evidence" value="ECO:0007669"/>
    <property type="project" value="UniProtKB-KW"/>
</dbReference>
<dbReference type="InParanoid" id="A0A2P5HYZ4"/>
<dbReference type="Pfam" id="PF00248">
    <property type="entry name" value="Aldo_ket_red"/>
    <property type="match status" value="1"/>
</dbReference>
<evidence type="ECO:0000256" key="1">
    <source>
        <dbReference type="ARBA" id="ARBA00023002"/>
    </source>
</evidence>
<dbReference type="InterPro" id="IPR023210">
    <property type="entry name" value="NADP_OxRdtase_dom"/>
</dbReference>
<dbReference type="SUPFAM" id="SSF51430">
    <property type="entry name" value="NAD(P)-linked oxidoreductase"/>
    <property type="match status" value="1"/>
</dbReference>
<feature type="domain" description="NADP-dependent oxidoreductase" evidence="2">
    <location>
        <begin position="17"/>
        <end position="326"/>
    </location>
</feature>
<dbReference type="OrthoDB" id="2310150at2759"/>
<dbReference type="PANTHER" id="PTHR43364">
    <property type="entry name" value="NADH-SPECIFIC METHYLGLYOXAL REDUCTASE-RELATED"/>
    <property type="match status" value="1"/>
</dbReference>
<evidence type="ECO:0000259" key="2">
    <source>
        <dbReference type="Pfam" id="PF00248"/>
    </source>
</evidence>
<comment type="caution">
    <text evidence="3">The sequence shown here is derived from an EMBL/GenBank/DDBJ whole genome shotgun (WGS) entry which is preliminary data.</text>
</comment>
<dbReference type="CDD" id="cd19075">
    <property type="entry name" value="AKR_AKR7A1-5"/>
    <property type="match status" value="1"/>
</dbReference>
<keyword evidence="4" id="KW-1185">Reference proteome</keyword>
<dbReference type="InterPro" id="IPR036812">
    <property type="entry name" value="NAD(P)_OxRdtase_dom_sf"/>
</dbReference>
<evidence type="ECO:0000313" key="3">
    <source>
        <dbReference type="EMBL" id="POS75480.1"/>
    </source>
</evidence>
<organism evidence="3 4">
    <name type="scientific">Diaporthe helianthi</name>
    <dbReference type="NCBI Taxonomy" id="158607"/>
    <lineage>
        <taxon>Eukaryota</taxon>
        <taxon>Fungi</taxon>
        <taxon>Dikarya</taxon>
        <taxon>Ascomycota</taxon>
        <taxon>Pezizomycotina</taxon>
        <taxon>Sordariomycetes</taxon>
        <taxon>Sordariomycetidae</taxon>
        <taxon>Diaporthales</taxon>
        <taxon>Diaporthaceae</taxon>
        <taxon>Diaporthe</taxon>
    </lineage>
</organism>
<dbReference type="STRING" id="158607.A0A2P5HYZ4"/>
<dbReference type="PANTHER" id="PTHR43364:SF4">
    <property type="entry name" value="NAD(P)-LINKED OXIDOREDUCTASE SUPERFAMILY PROTEIN"/>
    <property type="match status" value="1"/>
</dbReference>
<dbReference type="AlphaFoldDB" id="A0A2P5HYZ4"/>
<dbReference type="Gene3D" id="3.20.20.100">
    <property type="entry name" value="NADP-dependent oxidoreductase domain"/>
    <property type="match status" value="1"/>
</dbReference>
<gene>
    <name evidence="3" type="ORF">DHEL01_v206122</name>
</gene>
<proteinExistence type="predicted"/>
<dbReference type="EMBL" id="MAVT02000481">
    <property type="protein sequence ID" value="POS75480.1"/>
    <property type="molecule type" value="Genomic_DNA"/>
</dbReference>
<sequence>MSNGYVPQASSASKHRVILGLMTCGPNEAVGARVTELSYFNSILDKFQARGYRELDTARVYLRGNQEAFTKLAGWEKRGLSLATKVQYPNSPGDNAAEGVIASVERSLQELGTNHVDILYLHAADRATPFTNTLQAINKLYKEAKFSRFGLSNFSAFEVAEIALTCHHHGWVRPTIYQGTYNVLARSIEAELVPACRRYGLDIVVYNPLLGGLLSGKIRSRDLVPTGGRFSGPEGTLGAMYRGRYFKDGVFEALRLIEGALEEHGVTMVETALRWLVHHSALRCADGAGDGVIIGVTSLEQLGDNLDYLESGPLPETLLATLDKAWLVAKGDMPNYWHGDLQYQYDTSAVLFGGDGQA</sequence>
<name>A0A2P5HYZ4_DIAHE</name>
<accession>A0A2P5HYZ4</accession>
<protein>
    <submittedName>
        <fullName evidence="3">Aldo/keto reductase</fullName>
    </submittedName>
</protein>
<evidence type="ECO:0000313" key="4">
    <source>
        <dbReference type="Proteomes" id="UP000094444"/>
    </source>
</evidence>
<reference evidence="3" key="1">
    <citation type="submission" date="2017-09" db="EMBL/GenBank/DDBJ databases">
        <title>Polyketide synthases of a Diaporthe helianthi virulent isolate.</title>
        <authorList>
            <person name="Baroncelli R."/>
        </authorList>
    </citation>
    <scope>NUCLEOTIDE SEQUENCE [LARGE SCALE GENOMIC DNA]</scope>
    <source>
        <strain evidence="3">7/96</strain>
    </source>
</reference>
<keyword evidence="1" id="KW-0560">Oxidoreductase</keyword>
<dbReference type="Proteomes" id="UP000094444">
    <property type="component" value="Unassembled WGS sequence"/>
</dbReference>
<dbReference type="InterPro" id="IPR050523">
    <property type="entry name" value="AKR_Detox_Biosynth"/>
</dbReference>